<sequence length="44" mass="5383">MQNNLNIYIKNLWGLFKFQKNPQVFDLRIFSILIFQNLKIIREA</sequence>
<name>E8LI86_SUCHY</name>
<keyword evidence="2" id="KW-1185">Reference proteome</keyword>
<dbReference type="EMBL" id="AEVO01000016">
    <property type="protein sequence ID" value="EFY07769.1"/>
    <property type="molecule type" value="Genomic_DNA"/>
</dbReference>
<evidence type="ECO:0000313" key="2">
    <source>
        <dbReference type="Proteomes" id="UP000018458"/>
    </source>
</evidence>
<reference evidence="1 2" key="1">
    <citation type="submission" date="2011-01" db="EMBL/GenBank/DDBJ databases">
        <authorList>
            <person name="Weinstock G."/>
            <person name="Sodergren E."/>
            <person name="Clifton S."/>
            <person name="Fulton L."/>
            <person name="Fulton B."/>
            <person name="Courtney L."/>
            <person name="Fronick C."/>
            <person name="Harrison M."/>
            <person name="Strong C."/>
            <person name="Farmer C."/>
            <person name="Delahaunty K."/>
            <person name="Markovic C."/>
            <person name="Hall O."/>
            <person name="Minx P."/>
            <person name="Tomlinson C."/>
            <person name="Mitreva M."/>
            <person name="Hou S."/>
            <person name="Chen J."/>
            <person name="Wollam A."/>
            <person name="Pepin K.H."/>
            <person name="Johnson M."/>
            <person name="Bhonagiri V."/>
            <person name="Zhang X."/>
            <person name="Suruliraj S."/>
            <person name="Warren W."/>
            <person name="Chinwalla A."/>
            <person name="Mardis E.R."/>
            <person name="Wilson R.K."/>
        </authorList>
    </citation>
    <scope>NUCLEOTIDE SEQUENCE [LARGE SCALE GENOMIC DNA]</scope>
    <source>
        <strain evidence="2">DSM 22608 / JCM 16073 / KCTC 15190 / YIT 12066</strain>
    </source>
</reference>
<evidence type="ECO:0000313" key="1">
    <source>
        <dbReference type="EMBL" id="EFY07769.1"/>
    </source>
</evidence>
<dbReference type="HOGENOM" id="CLU_3222927_0_0_6"/>
<comment type="caution">
    <text evidence="1">The sequence shown here is derived from an EMBL/GenBank/DDBJ whole genome shotgun (WGS) entry which is preliminary data.</text>
</comment>
<dbReference type="Proteomes" id="UP000018458">
    <property type="component" value="Unassembled WGS sequence"/>
</dbReference>
<protein>
    <submittedName>
        <fullName evidence="1">Uncharacterized protein</fullName>
    </submittedName>
</protein>
<organism evidence="1 2">
    <name type="scientific">Succinatimonas hippei (strain DSM 22608 / JCM 16073 / KCTC 15190 / YIT 12066)</name>
    <dbReference type="NCBI Taxonomy" id="762983"/>
    <lineage>
        <taxon>Bacteria</taxon>
        <taxon>Pseudomonadati</taxon>
        <taxon>Pseudomonadota</taxon>
        <taxon>Gammaproteobacteria</taxon>
        <taxon>Aeromonadales</taxon>
        <taxon>Succinivibrionaceae</taxon>
        <taxon>Succinatimonas</taxon>
    </lineage>
</organism>
<gene>
    <name evidence="1" type="ORF">HMPREF9444_00401</name>
</gene>
<dbReference type="AlphaFoldDB" id="E8LI86"/>
<accession>E8LI86</accession>
<proteinExistence type="predicted"/>